<dbReference type="AlphaFoldDB" id="A0A4R5YD78"/>
<evidence type="ECO:0000313" key="1">
    <source>
        <dbReference type="EMBL" id="TDL43000.1"/>
    </source>
</evidence>
<dbReference type="Proteomes" id="UP000295163">
    <property type="component" value="Unassembled WGS sequence"/>
</dbReference>
<organism evidence="1 2">
    <name type="scientific">Kocuria rosea</name>
    <name type="common">Deinococcus erythromyxa</name>
    <name type="synonym">Micrococcus rubens</name>
    <dbReference type="NCBI Taxonomy" id="1275"/>
    <lineage>
        <taxon>Bacteria</taxon>
        <taxon>Bacillati</taxon>
        <taxon>Actinomycetota</taxon>
        <taxon>Actinomycetes</taxon>
        <taxon>Micrococcales</taxon>
        <taxon>Micrococcaceae</taxon>
        <taxon>Kocuria</taxon>
    </lineage>
</organism>
<dbReference type="GeneID" id="64347603"/>
<reference evidence="1 2" key="1">
    <citation type="submission" date="2019-03" db="EMBL/GenBank/DDBJ databases">
        <title>Genome Sequencing and Assembly of Various Microbes Isolated from Partially Reclaimed Soil and Acid Mine Drainage (AMD) Site.</title>
        <authorList>
            <person name="Steinbock B."/>
            <person name="Bechtold R."/>
            <person name="Sevigny J.L."/>
            <person name="Thomas D."/>
            <person name="Cuthill L.R."/>
            <person name="Aveiro Johannsen E.J."/>
            <person name="Thomas K."/>
            <person name="Ghosh A."/>
        </authorList>
    </citation>
    <scope>NUCLEOTIDE SEQUENCE [LARGE SCALE GENOMIC DNA]</scope>
    <source>
        <strain evidence="1 2">S-A3</strain>
    </source>
</reference>
<accession>A0A4R5YD78</accession>
<proteinExistence type="predicted"/>
<protein>
    <submittedName>
        <fullName evidence="1">Uncharacterized protein</fullName>
    </submittedName>
</protein>
<dbReference type="RefSeq" id="WP_133410261.1">
    <property type="nucleotide sequence ID" value="NZ_SMZT01000003.1"/>
</dbReference>
<name>A0A4R5YD78_KOCRO</name>
<sequence length="67" mass="7514">MADTVSSIDDLTTVHIGNRLEAWSNGVLHHLGIVEEKLPELGALWIRESGTGQRKMLDVLSYDLRVR</sequence>
<comment type="caution">
    <text evidence="1">The sequence shown here is derived from an EMBL/GenBank/DDBJ whole genome shotgun (WGS) entry which is preliminary data.</text>
</comment>
<dbReference type="EMBL" id="SMZT01000003">
    <property type="protein sequence ID" value="TDL43000.1"/>
    <property type="molecule type" value="Genomic_DNA"/>
</dbReference>
<evidence type="ECO:0000313" key="2">
    <source>
        <dbReference type="Proteomes" id="UP000295163"/>
    </source>
</evidence>
<gene>
    <name evidence="1" type="ORF">E2R59_09270</name>
</gene>